<dbReference type="InterPro" id="IPR000477">
    <property type="entry name" value="RT_dom"/>
</dbReference>
<name>A0ABC9YCS3_GRUJA</name>
<dbReference type="EMBL" id="BAAFJT010000246">
    <property type="protein sequence ID" value="GAB0207860.1"/>
    <property type="molecule type" value="Genomic_DNA"/>
</dbReference>
<proteinExistence type="predicted"/>
<feature type="domain" description="Reverse transcriptase" evidence="1">
    <location>
        <begin position="4"/>
        <end position="83"/>
    </location>
</feature>
<evidence type="ECO:0000313" key="3">
    <source>
        <dbReference type="Proteomes" id="UP001623348"/>
    </source>
</evidence>
<evidence type="ECO:0000313" key="2">
    <source>
        <dbReference type="EMBL" id="GAB0207860.1"/>
    </source>
</evidence>
<evidence type="ECO:0000259" key="1">
    <source>
        <dbReference type="Pfam" id="PF00078"/>
    </source>
</evidence>
<protein>
    <submittedName>
        <fullName evidence="2">PHD finger protein 24</fullName>
    </submittedName>
</protein>
<comment type="caution">
    <text evidence="2">The sequence shown here is derived from an EMBL/GenBank/DDBJ whole genome shotgun (WGS) entry which is preliminary data.</text>
</comment>
<dbReference type="AlphaFoldDB" id="A0ABC9YCS3"/>
<reference evidence="2 3" key="1">
    <citation type="submission" date="2024-06" db="EMBL/GenBank/DDBJ databases">
        <title>The draft genome of Grus japonensis, version 3.</title>
        <authorList>
            <person name="Nabeshima K."/>
            <person name="Suzuki S."/>
            <person name="Onuma M."/>
        </authorList>
    </citation>
    <scope>NUCLEOTIDE SEQUENCE [LARGE SCALE GENOMIC DNA]</scope>
    <source>
        <strain evidence="2 3">451A</strain>
    </source>
</reference>
<gene>
    <name evidence="2" type="ORF">GRJ2_003251700</name>
</gene>
<accession>A0ABC9YCS3</accession>
<dbReference type="Pfam" id="PF00078">
    <property type="entry name" value="RVT_1"/>
    <property type="match status" value="1"/>
</dbReference>
<organism evidence="2 3">
    <name type="scientific">Grus japonensis</name>
    <name type="common">Japanese crane</name>
    <name type="synonym">Red-crowned crane</name>
    <dbReference type="NCBI Taxonomy" id="30415"/>
    <lineage>
        <taxon>Eukaryota</taxon>
        <taxon>Metazoa</taxon>
        <taxon>Chordata</taxon>
        <taxon>Craniata</taxon>
        <taxon>Vertebrata</taxon>
        <taxon>Euteleostomi</taxon>
        <taxon>Archelosauria</taxon>
        <taxon>Archosauria</taxon>
        <taxon>Dinosauria</taxon>
        <taxon>Saurischia</taxon>
        <taxon>Theropoda</taxon>
        <taxon>Coelurosauria</taxon>
        <taxon>Aves</taxon>
        <taxon>Neognathae</taxon>
        <taxon>Neoaves</taxon>
        <taxon>Gruiformes</taxon>
        <taxon>Gruidae</taxon>
        <taxon>Grus</taxon>
    </lineage>
</organism>
<dbReference type="Proteomes" id="UP001623348">
    <property type="component" value="Unassembled WGS sequence"/>
</dbReference>
<dbReference type="PANTHER" id="PTHR33332">
    <property type="entry name" value="REVERSE TRANSCRIPTASE DOMAIN-CONTAINING PROTEIN"/>
    <property type="match status" value="1"/>
</dbReference>
<keyword evidence="3" id="KW-1185">Reference proteome</keyword>
<sequence length="231" mass="26246">MSKWKPVTSGVPQGSILGPKLFNIFISDIDSGTECTLNKFADDIKLSGAVDSLEGRVAIQRDLDRLEEWAHANLMKFNKAKCKDNLNLLLTEEETYTLMEVLRQCKIIPETCLTLDNFLHYKHLVHKQQFEQPMAEAQEEQASLQFSALDPKKKEHVKWCNYGHRHSHHGTQGQLPQLAIIAMAPGASSHNALLWLLTAEEQEWARVAFLTLSQDSDGFIREGECHWAQHV</sequence>